<reference evidence="4 5" key="1">
    <citation type="submission" date="2024-02" db="EMBL/GenBank/DDBJ databases">
        <authorList>
            <person name="Vignale AGUSTIN F."/>
            <person name="Sosa J E."/>
            <person name="Modenutti C."/>
        </authorList>
    </citation>
    <scope>NUCLEOTIDE SEQUENCE [LARGE SCALE GENOMIC DNA]</scope>
</reference>
<evidence type="ECO:0000256" key="3">
    <source>
        <dbReference type="SAM" id="MobiDB-lite"/>
    </source>
</evidence>
<feature type="region of interest" description="Disordered" evidence="3">
    <location>
        <begin position="155"/>
        <end position="177"/>
    </location>
</feature>
<sequence length="177" mass="20065">MGEFFLVKEDRKEVEFNIVSPPKLEFADGCGNIASNFDHKLQDQDHQHQHEDDKKEEEYESSVSSCSELKKPLLGHSDLQVEDDDNGFRTPTSLVDDDDNGFRTPTSLDSKLPVITKCPPAPKKSKPQTSNKRKASSPIVRRSLLLDLSKEVESMFPPKIQQDLGQKIKKARRDNTE</sequence>
<evidence type="ECO:0008006" key="6">
    <source>
        <dbReference type="Google" id="ProtNLM"/>
    </source>
</evidence>
<feature type="compositionally biased region" description="Basic residues" evidence="3">
    <location>
        <begin position="123"/>
        <end position="135"/>
    </location>
</feature>
<keyword evidence="1" id="KW-0649">Protein kinase inhibitor</keyword>
<organism evidence="4 5">
    <name type="scientific">Ilex paraguariensis</name>
    <name type="common">yerba mate</name>
    <dbReference type="NCBI Taxonomy" id="185542"/>
    <lineage>
        <taxon>Eukaryota</taxon>
        <taxon>Viridiplantae</taxon>
        <taxon>Streptophyta</taxon>
        <taxon>Embryophyta</taxon>
        <taxon>Tracheophyta</taxon>
        <taxon>Spermatophyta</taxon>
        <taxon>Magnoliopsida</taxon>
        <taxon>eudicotyledons</taxon>
        <taxon>Gunneridae</taxon>
        <taxon>Pentapetalae</taxon>
        <taxon>asterids</taxon>
        <taxon>campanulids</taxon>
        <taxon>Aquifoliales</taxon>
        <taxon>Aquifoliaceae</taxon>
        <taxon>Ilex</taxon>
    </lineage>
</organism>
<comment type="caution">
    <text evidence="4">The sequence shown here is derived from an EMBL/GenBank/DDBJ whole genome shotgun (WGS) entry which is preliminary data.</text>
</comment>
<accession>A0ABC8UW62</accession>
<keyword evidence="5" id="KW-1185">Reference proteome</keyword>
<feature type="compositionally biased region" description="Basic and acidic residues" evidence="3">
    <location>
        <begin position="37"/>
        <end position="57"/>
    </location>
</feature>
<evidence type="ECO:0000256" key="2">
    <source>
        <dbReference type="ARBA" id="ARBA00023306"/>
    </source>
</evidence>
<dbReference type="PANTHER" id="PTHR33142">
    <property type="entry name" value="CYCLIN-DEPENDENT PROTEIN KINASE INHIBITOR SMR13"/>
    <property type="match status" value="1"/>
</dbReference>
<dbReference type="PANTHER" id="PTHR33142:SF65">
    <property type="entry name" value="CYCLIN-DEPENDENT PROTEIN KINASE INHIBITOR SMR2-LIKE"/>
    <property type="match status" value="1"/>
</dbReference>
<evidence type="ECO:0000313" key="5">
    <source>
        <dbReference type="Proteomes" id="UP001642360"/>
    </source>
</evidence>
<evidence type="ECO:0000313" key="4">
    <source>
        <dbReference type="EMBL" id="CAK9185295.1"/>
    </source>
</evidence>
<dbReference type="InterPro" id="IPR040389">
    <property type="entry name" value="SMR"/>
</dbReference>
<name>A0ABC8UW62_9AQUA</name>
<evidence type="ECO:0000256" key="1">
    <source>
        <dbReference type="ARBA" id="ARBA00023013"/>
    </source>
</evidence>
<dbReference type="GO" id="GO:0004860">
    <property type="term" value="F:protein kinase inhibitor activity"/>
    <property type="evidence" value="ECO:0007669"/>
    <property type="project" value="UniProtKB-KW"/>
</dbReference>
<dbReference type="Proteomes" id="UP001642360">
    <property type="component" value="Unassembled WGS sequence"/>
</dbReference>
<keyword evidence="2" id="KW-0131">Cell cycle</keyword>
<feature type="compositionally biased region" description="Basic residues" evidence="3">
    <location>
        <begin position="167"/>
        <end position="177"/>
    </location>
</feature>
<proteinExistence type="predicted"/>
<feature type="region of interest" description="Disordered" evidence="3">
    <location>
        <begin position="35"/>
        <end position="141"/>
    </location>
</feature>
<dbReference type="AlphaFoldDB" id="A0ABC8UW62"/>
<gene>
    <name evidence="4" type="ORF">ILEXP_LOCUS55690</name>
</gene>
<dbReference type="EMBL" id="CAUOFW020009279">
    <property type="protein sequence ID" value="CAK9185295.1"/>
    <property type="molecule type" value="Genomic_DNA"/>
</dbReference>
<protein>
    <recommendedName>
        <fullName evidence="6">Cyclin-dependent protein kinase inhibitor SMR3-like</fullName>
    </recommendedName>
</protein>